<keyword evidence="6" id="KW-0808">Transferase</keyword>
<keyword evidence="4 5" id="KW-0472">Membrane</keyword>
<dbReference type="STRING" id="561176.SAMN04488561_3264"/>
<keyword evidence="2 5" id="KW-0812">Transmembrane</keyword>
<dbReference type="AlphaFoldDB" id="A0A1H5MLL2"/>
<name>A0A1H5MLL2_9ACTN</name>
<dbReference type="EMBL" id="FNUC01000003">
    <property type="protein sequence ID" value="SEE90226.1"/>
    <property type="molecule type" value="Genomic_DNA"/>
</dbReference>
<feature type="transmembrane region" description="Helical" evidence="5">
    <location>
        <begin position="70"/>
        <end position="90"/>
    </location>
</feature>
<protein>
    <submittedName>
        <fullName evidence="6">Alkylresorcinol O-methyltransferase</fullName>
    </submittedName>
</protein>
<dbReference type="InterPro" id="IPR007269">
    <property type="entry name" value="ICMT_MeTrfase"/>
</dbReference>
<dbReference type="GO" id="GO:0032259">
    <property type="term" value="P:methylation"/>
    <property type="evidence" value="ECO:0007669"/>
    <property type="project" value="UniProtKB-KW"/>
</dbReference>
<dbReference type="RefSeq" id="WP_074946481.1">
    <property type="nucleotide sequence ID" value="NZ_FNUC01000003.1"/>
</dbReference>
<accession>A0A1H5MLL2</accession>
<dbReference type="Proteomes" id="UP000181980">
    <property type="component" value="Unassembled WGS sequence"/>
</dbReference>
<keyword evidence="6" id="KW-0489">Methyltransferase</keyword>
<dbReference type="GO" id="GO:0004671">
    <property type="term" value="F:protein C-terminal S-isoprenylcysteine carboxyl O-methyltransferase activity"/>
    <property type="evidence" value="ECO:0007669"/>
    <property type="project" value="InterPro"/>
</dbReference>
<evidence type="ECO:0000313" key="6">
    <source>
        <dbReference type="EMBL" id="SEE90226.1"/>
    </source>
</evidence>
<evidence type="ECO:0000256" key="4">
    <source>
        <dbReference type="ARBA" id="ARBA00023136"/>
    </source>
</evidence>
<keyword evidence="7" id="KW-1185">Reference proteome</keyword>
<feature type="transmembrane region" description="Helical" evidence="5">
    <location>
        <begin position="43"/>
        <end position="63"/>
    </location>
</feature>
<evidence type="ECO:0000256" key="3">
    <source>
        <dbReference type="ARBA" id="ARBA00022989"/>
    </source>
</evidence>
<keyword evidence="3 5" id="KW-1133">Transmembrane helix</keyword>
<gene>
    <name evidence="6" type="ORF">SAMN04488561_3264</name>
</gene>
<organism evidence="6 7">
    <name type="scientific">Jiangella alba</name>
    <dbReference type="NCBI Taxonomy" id="561176"/>
    <lineage>
        <taxon>Bacteria</taxon>
        <taxon>Bacillati</taxon>
        <taxon>Actinomycetota</taxon>
        <taxon>Actinomycetes</taxon>
        <taxon>Jiangellales</taxon>
        <taxon>Jiangellaceae</taxon>
        <taxon>Jiangella</taxon>
    </lineage>
</organism>
<dbReference type="Pfam" id="PF04140">
    <property type="entry name" value="ICMT"/>
    <property type="match status" value="1"/>
</dbReference>
<sequence>MSEILFTVLVGLVGLERLAELVVSKRNAAWSFARGGVEHGQRHFPIMVVLHTALLAGAVAEVWIRRPDFVPALGWTMLALVVASQALRWWCIATLGHQWNTRVIVVPGLDRVDGGPYRVLRHPNYVAVVVEGFALPLVHSAWITAVVFTALNAALLAVRLSVENAALTALSREGAAP</sequence>
<comment type="subcellular location">
    <subcellularLocation>
        <location evidence="1">Membrane</location>
        <topology evidence="1">Multi-pass membrane protein</topology>
    </subcellularLocation>
</comment>
<evidence type="ECO:0000313" key="7">
    <source>
        <dbReference type="Proteomes" id="UP000181980"/>
    </source>
</evidence>
<reference evidence="7" key="1">
    <citation type="submission" date="2016-10" db="EMBL/GenBank/DDBJ databases">
        <authorList>
            <person name="Varghese N."/>
            <person name="Submissions S."/>
        </authorList>
    </citation>
    <scope>NUCLEOTIDE SEQUENCE [LARGE SCALE GENOMIC DNA]</scope>
    <source>
        <strain evidence="7">DSM 45237</strain>
    </source>
</reference>
<evidence type="ECO:0000256" key="2">
    <source>
        <dbReference type="ARBA" id="ARBA00022692"/>
    </source>
</evidence>
<dbReference type="GO" id="GO:0016020">
    <property type="term" value="C:membrane"/>
    <property type="evidence" value="ECO:0007669"/>
    <property type="project" value="UniProtKB-SubCell"/>
</dbReference>
<evidence type="ECO:0000256" key="5">
    <source>
        <dbReference type="SAM" id="Phobius"/>
    </source>
</evidence>
<feature type="transmembrane region" description="Helical" evidence="5">
    <location>
        <begin position="141"/>
        <end position="162"/>
    </location>
</feature>
<dbReference type="Gene3D" id="1.20.120.1630">
    <property type="match status" value="1"/>
</dbReference>
<proteinExistence type="predicted"/>
<evidence type="ECO:0000256" key="1">
    <source>
        <dbReference type="ARBA" id="ARBA00004141"/>
    </source>
</evidence>